<dbReference type="InterPro" id="IPR055334">
    <property type="entry name" value="PEX8-like"/>
</dbReference>
<dbReference type="PANTHER" id="PTHR39214">
    <property type="entry name" value="MICROBODY (PEROXISOME) BIOGENESIS PROTEIN PEROXIN 8 (EUROFUNG)"/>
    <property type="match status" value="1"/>
</dbReference>
<keyword evidence="2" id="KW-1185">Reference proteome</keyword>
<dbReference type="Proteomes" id="UP000803884">
    <property type="component" value="Unassembled WGS sequence"/>
</dbReference>
<name>A0AB34L052_9PEZI</name>
<evidence type="ECO:0000313" key="2">
    <source>
        <dbReference type="Proteomes" id="UP000803884"/>
    </source>
</evidence>
<sequence>MPADRLLGTLLRSLQTYTDQQDTPRVLGTASSLLTTLNNPLNVTLLTSQLLSAPAIWAVPDGLQTCMRCMSVFHSAAQALLRHELASRDKSPDRDFSQLQLERILPKDDWVRAVAKGADEHSPRWRHLLALGGLLLGFGPADEGALNRGMRNTLEQGFINAVNLALESVSEDDRFGQQSIALVLNYCFPLVSDVERSQIDFDQLLPVLMRSTFRNMDGLGSAYFLGTIDIDVKTTPEQLYSWPDNSPSFQGVQKTLASPLVSSLGSLARLIGHTLEQVRAPWLVASAVEDLEDFTNTLHLQWRQNRLSTIDASEEQQRLDPSTLHTTDLLWRLLRSTMYAAVIVLRSAIGRVLADAGLADDEAASTIAVRTLNTLRNLYFVSTRSGSATFSQYTFVYLTAVDILSSYPPAVQAYLESIRPTESGRVPALPLDRNLDLFFLNTSEHLTLVLPPTLAEDLLVNSASPYLASGGDSHLLPIFEAAHSVMLAVFSTPQNADLANRHLPFYVDALFRVFPSSLSSRQFRLAFKTLIQITSPPSPLSTSQPELPSILLELLNDRAAHATTSPLPPRPTDPSAAPAAEDDIPLSEQAIVVLTVIDVLTQLSLGLMDEWLPIAADLVNTVDDANMREHCKEHFWLTLVDGAMDPERSRVCHSWWSSAGGREHVLFGREPVEVMVPEMSGALPAIEGTSKL</sequence>
<proteinExistence type="predicted"/>
<dbReference type="Pfam" id="PF26001">
    <property type="entry name" value="Pex8"/>
    <property type="match status" value="1"/>
</dbReference>
<evidence type="ECO:0000313" key="1">
    <source>
        <dbReference type="EMBL" id="KAL1588799.1"/>
    </source>
</evidence>
<protein>
    <recommendedName>
        <fullName evidence="3">Peroxisomal membrane protein Pex17</fullName>
    </recommendedName>
</protein>
<gene>
    <name evidence="1" type="ORF">WHR41_02700</name>
</gene>
<comment type="caution">
    <text evidence="1">The sequence shown here is derived from an EMBL/GenBank/DDBJ whole genome shotgun (WGS) entry which is preliminary data.</text>
</comment>
<dbReference type="GeneID" id="96004144"/>
<dbReference type="PANTHER" id="PTHR39214:SF1">
    <property type="entry name" value="MICROBODY (PEROXISOME) BIOGENESIS PROTEIN PEROXIN 8 (EUROFUNG)"/>
    <property type="match status" value="1"/>
</dbReference>
<dbReference type="EMBL" id="JAAQHG020000006">
    <property type="protein sequence ID" value="KAL1588799.1"/>
    <property type="molecule type" value="Genomic_DNA"/>
</dbReference>
<dbReference type="AlphaFoldDB" id="A0AB34L052"/>
<accession>A0AB34L052</accession>
<reference evidence="1 2" key="1">
    <citation type="journal article" date="2020" name="Microbiol. Resour. Announc.">
        <title>Draft Genome Sequence of a Cladosporium Species Isolated from the Mesophotic Ascidian Didemnum maculosum.</title>
        <authorList>
            <person name="Gioti A."/>
            <person name="Siaperas R."/>
            <person name="Nikolaivits E."/>
            <person name="Le Goff G."/>
            <person name="Ouazzani J."/>
            <person name="Kotoulas G."/>
            <person name="Topakas E."/>
        </authorList>
    </citation>
    <scope>NUCLEOTIDE SEQUENCE [LARGE SCALE GENOMIC DNA]</scope>
    <source>
        <strain evidence="1 2">TM138-S3</strain>
    </source>
</reference>
<evidence type="ECO:0008006" key="3">
    <source>
        <dbReference type="Google" id="ProtNLM"/>
    </source>
</evidence>
<organism evidence="1 2">
    <name type="scientific">Cladosporium halotolerans</name>
    <dbReference type="NCBI Taxonomy" id="1052096"/>
    <lineage>
        <taxon>Eukaryota</taxon>
        <taxon>Fungi</taxon>
        <taxon>Dikarya</taxon>
        <taxon>Ascomycota</taxon>
        <taxon>Pezizomycotina</taxon>
        <taxon>Dothideomycetes</taxon>
        <taxon>Dothideomycetidae</taxon>
        <taxon>Cladosporiales</taxon>
        <taxon>Cladosporiaceae</taxon>
        <taxon>Cladosporium</taxon>
    </lineage>
</organism>
<dbReference type="RefSeq" id="XP_069231904.1">
    <property type="nucleotide sequence ID" value="XM_069371306.1"/>
</dbReference>